<keyword evidence="2" id="KW-0175">Coiled coil</keyword>
<feature type="region of interest" description="Disordered" evidence="3">
    <location>
        <begin position="1"/>
        <end position="103"/>
    </location>
</feature>
<keyword evidence="1" id="KW-0677">Repeat</keyword>
<feature type="region of interest" description="Disordered" evidence="3">
    <location>
        <begin position="165"/>
        <end position="193"/>
    </location>
</feature>
<dbReference type="OrthoDB" id="5588096at2759"/>
<dbReference type="Proteomes" id="UP000799772">
    <property type="component" value="Unassembled WGS sequence"/>
</dbReference>
<dbReference type="GO" id="GO:0005078">
    <property type="term" value="F:MAP-kinase scaffold activity"/>
    <property type="evidence" value="ECO:0007669"/>
    <property type="project" value="TreeGrafter"/>
</dbReference>
<feature type="domain" description="GIT Spa2 homology (SHD)" evidence="4">
    <location>
        <begin position="203"/>
        <end position="235"/>
    </location>
</feature>
<evidence type="ECO:0000256" key="1">
    <source>
        <dbReference type="ARBA" id="ARBA00022737"/>
    </source>
</evidence>
<evidence type="ECO:0000256" key="3">
    <source>
        <dbReference type="SAM" id="MobiDB-lite"/>
    </source>
</evidence>
<feature type="region of interest" description="Disordered" evidence="3">
    <location>
        <begin position="618"/>
        <end position="648"/>
    </location>
</feature>
<evidence type="ECO:0000259" key="4">
    <source>
        <dbReference type="SMART" id="SM00555"/>
    </source>
</evidence>
<reference evidence="5" key="1">
    <citation type="journal article" date="2020" name="Stud. Mycol.">
        <title>101 Dothideomycetes genomes: a test case for predicting lifestyles and emergence of pathogens.</title>
        <authorList>
            <person name="Haridas S."/>
            <person name="Albert R."/>
            <person name="Binder M."/>
            <person name="Bloem J."/>
            <person name="Labutti K."/>
            <person name="Salamov A."/>
            <person name="Andreopoulos B."/>
            <person name="Baker S."/>
            <person name="Barry K."/>
            <person name="Bills G."/>
            <person name="Bluhm B."/>
            <person name="Cannon C."/>
            <person name="Castanera R."/>
            <person name="Culley D."/>
            <person name="Daum C."/>
            <person name="Ezra D."/>
            <person name="Gonzalez J."/>
            <person name="Henrissat B."/>
            <person name="Kuo A."/>
            <person name="Liang C."/>
            <person name="Lipzen A."/>
            <person name="Lutzoni F."/>
            <person name="Magnuson J."/>
            <person name="Mondo S."/>
            <person name="Nolan M."/>
            <person name="Ohm R."/>
            <person name="Pangilinan J."/>
            <person name="Park H.-J."/>
            <person name="Ramirez L."/>
            <person name="Alfaro M."/>
            <person name="Sun H."/>
            <person name="Tritt A."/>
            <person name="Yoshinaga Y."/>
            <person name="Zwiers L.-H."/>
            <person name="Turgeon B."/>
            <person name="Goodwin S."/>
            <person name="Spatafora J."/>
            <person name="Crous P."/>
            <person name="Grigoriev I."/>
        </authorList>
    </citation>
    <scope>NUCLEOTIDE SEQUENCE</scope>
    <source>
        <strain evidence="5">CBS 133067</strain>
    </source>
</reference>
<dbReference type="PANTHER" id="PTHR21601">
    <property type="entry name" value="SPA2 PROTEIN"/>
    <property type="match status" value="1"/>
</dbReference>
<dbReference type="PANTHER" id="PTHR21601:SF0">
    <property type="entry name" value="PROTEIN SPA2-RELATED"/>
    <property type="match status" value="1"/>
</dbReference>
<comment type="caution">
    <text evidence="5">The sequence shown here is derived from an EMBL/GenBank/DDBJ whole genome shotgun (WGS) entry which is preliminary data.</text>
</comment>
<sequence length="923" mass="100651">MNGRNGPLSPVSLDSNGDWSPLSKYQAFPGGSDSGPYPAPNQGKGNLITPPASGHTSADTTHTDGGMSKSASRRPSNGNPSPPSSIARSSDGTGLYAPSMAGSMDGRKQFMMEEALAEHYQTVKRYLAPYIREERGPPQNKARDKLLRLSVVQFQELSTDVYDELLRREDEKRSGDPEKRGPGGDIPPYLLPKSNFHYKRNQARQKLSTLPPDRFRQLATDVFYELQRRFPRFGDVRPASPAGSMMSMSSRGGGPPPPYRSGPPGPPNGYRGPPPPQFRAPPRGSSMSSNGPAPIDTNGKLVPKSFQSNTIVPNKDIMVEDDDGDDDEMDAIMDAGSRISKATTNGGVSEKMSAVHQTQIAALETTIAGLNTQLRDKDQELDNIRQASKEKEASAGSDKEEWSRIQFDLEGKLSEAQSLNQNLQDELNRIQREKTDMEIDLRTQVEEAREEAREAASSTAPNPDMARQYEALQNELADQQRLTDEVRREALQYLTEMRSMSANSSQSFEREEQLVEQIAQLERELKDWKSRYARSKTQLRSLRASSVGLATSPPDATGIARDDGLTDPNGLVKDVHLTKFQISIDELLQSARLPAASAVLEPMKQVVMNVRNITSSIEDLPRDSPLESSDDGGSANPAKEHARAKSRVSATANNLITASKNHAAANGLSPVSLIDAAASHLTTSIIELVKLVKIRPTPEDELDEEEPAPLGGTLRKTYSGLANGMARRTHSSQLSRSSINSLGYSAASSPRREILSSRTSEDFPGFINGANRSPTVGLGVGGIPEAEGSAGLDEYKTYLEDQTALLVQNIQPLVNTIRSGSKNDAAIDQYVNEISKAIMDVGEKTRETISASGNDSLERHGPPVVEVLEECRRGLVTRQEKGDRQGMPPIAFRIARATKELVLRVDRIESGELTADMACPLEM</sequence>
<keyword evidence="6" id="KW-1185">Reference proteome</keyword>
<dbReference type="Pfam" id="PF23742">
    <property type="entry name" value="VBS_C3G9"/>
    <property type="match status" value="1"/>
</dbReference>
<feature type="coiled-coil region" evidence="2">
    <location>
        <begin position="360"/>
        <end position="538"/>
    </location>
</feature>
<feature type="compositionally biased region" description="Low complexity" evidence="3">
    <location>
        <begin position="237"/>
        <end position="250"/>
    </location>
</feature>
<evidence type="ECO:0000313" key="6">
    <source>
        <dbReference type="Proteomes" id="UP000799772"/>
    </source>
</evidence>
<dbReference type="SMART" id="SM00555">
    <property type="entry name" value="GIT"/>
    <property type="match status" value="2"/>
</dbReference>
<feature type="compositionally biased region" description="Acidic residues" evidence="3">
    <location>
        <begin position="319"/>
        <end position="330"/>
    </location>
</feature>
<feature type="region of interest" description="Disordered" evidence="3">
    <location>
        <begin position="233"/>
        <end position="330"/>
    </location>
</feature>
<proteinExistence type="predicted"/>
<feature type="compositionally biased region" description="Pro residues" evidence="3">
    <location>
        <begin position="254"/>
        <end position="279"/>
    </location>
</feature>
<organism evidence="5 6">
    <name type="scientific">Rhizodiscina lignyota</name>
    <dbReference type="NCBI Taxonomy" id="1504668"/>
    <lineage>
        <taxon>Eukaryota</taxon>
        <taxon>Fungi</taxon>
        <taxon>Dikarya</taxon>
        <taxon>Ascomycota</taxon>
        <taxon>Pezizomycotina</taxon>
        <taxon>Dothideomycetes</taxon>
        <taxon>Pleosporomycetidae</taxon>
        <taxon>Aulographales</taxon>
        <taxon>Rhizodiscinaceae</taxon>
        <taxon>Rhizodiscina</taxon>
    </lineage>
</organism>
<dbReference type="EMBL" id="ML978131">
    <property type="protein sequence ID" value="KAF2095424.1"/>
    <property type="molecule type" value="Genomic_DNA"/>
</dbReference>
<gene>
    <name evidence="5" type="ORF">NA57DRAFT_59434</name>
</gene>
<protein>
    <recommendedName>
        <fullName evidence="4">GIT Spa2 homology (SHD) domain-containing protein</fullName>
    </recommendedName>
</protein>
<name>A0A9P4M734_9PEZI</name>
<dbReference type="Pfam" id="PF08518">
    <property type="entry name" value="GIT_SHD"/>
    <property type="match status" value="2"/>
</dbReference>
<dbReference type="GO" id="GO:0005826">
    <property type="term" value="C:actomyosin contractile ring"/>
    <property type="evidence" value="ECO:0007669"/>
    <property type="project" value="TreeGrafter"/>
</dbReference>
<feature type="compositionally biased region" description="Basic and acidic residues" evidence="3">
    <location>
        <begin position="165"/>
        <end position="182"/>
    </location>
</feature>
<dbReference type="InterPro" id="IPR022018">
    <property type="entry name" value="GIT1_C"/>
</dbReference>
<dbReference type="GO" id="GO:1902716">
    <property type="term" value="C:cell cortex of growing cell tip"/>
    <property type="evidence" value="ECO:0007669"/>
    <property type="project" value="TreeGrafter"/>
</dbReference>
<dbReference type="InterPro" id="IPR039892">
    <property type="entry name" value="Spa2/Sph1"/>
</dbReference>
<dbReference type="AlphaFoldDB" id="A0A9P4M734"/>
<accession>A0A9P4M734</accession>
<dbReference type="InterPro" id="IPR056439">
    <property type="entry name" value="VBS_C3G9"/>
</dbReference>
<dbReference type="Pfam" id="PF12205">
    <property type="entry name" value="GIT1_C"/>
    <property type="match status" value="1"/>
</dbReference>
<feature type="domain" description="GIT Spa2 homology (SHD)" evidence="4">
    <location>
        <begin position="142"/>
        <end position="172"/>
    </location>
</feature>
<evidence type="ECO:0000256" key="2">
    <source>
        <dbReference type="SAM" id="Coils"/>
    </source>
</evidence>
<dbReference type="InterPro" id="IPR013724">
    <property type="entry name" value="GIT_SHD"/>
</dbReference>
<evidence type="ECO:0000313" key="5">
    <source>
        <dbReference type="EMBL" id="KAF2095424.1"/>
    </source>
</evidence>